<protein>
    <recommendedName>
        <fullName evidence="2">PknH-like extracellular domain-containing protein</fullName>
    </recommendedName>
</protein>
<feature type="chain" id="PRO_5020537277" description="PknH-like extracellular domain-containing protein" evidence="1">
    <location>
        <begin position="24"/>
        <end position="214"/>
    </location>
</feature>
<keyword evidence="1" id="KW-0732">Signal</keyword>
<evidence type="ECO:0000256" key="1">
    <source>
        <dbReference type="SAM" id="SignalP"/>
    </source>
</evidence>
<gene>
    <name evidence="3" type="ORF">DE4585_00287</name>
</gene>
<evidence type="ECO:0000313" key="3">
    <source>
        <dbReference type="EMBL" id="TDZ87295.1"/>
    </source>
</evidence>
<evidence type="ECO:0000259" key="2">
    <source>
        <dbReference type="Pfam" id="PF14032"/>
    </source>
</evidence>
<comment type="caution">
    <text evidence="3">The sequence shown here is derived from an EMBL/GenBank/DDBJ whole genome shotgun (WGS) entry which is preliminary data.</text>
</comment>
<sequence precursor="true">MRTSAMTVVLMAAGVFMAPPAHAEPGSIVPPAAIDDLMVTPQEASSVMGVDLPVADRRTALSDLTTDRPDCGSVVRPSVATYDRGPYMAAHEQYLQDSSPWNVQVAQSIAVFPTDAEARDFSSSEMNMWLRCAKQTVHDSAQWRYVIGSLHRDDDAVVGSYVMITNDGARMSCSRLLARVRNTATDLRGCSAGPESYQRLLGIAKIIGPRYDAA</sequence>
<accession>A0A4R8S8D9</accession>
<feature type="domain" description="PknH-like extracellular" evidence="2">
    <location>
        <begin position="29"/>
        <end position="192"/>
    </location>
</feature>
<dbReference type="InterPro" id="IPR026954">
    <property type="entry name" value="PknH-like_Extracell"/>
</dbReference>
<dbReference type="Pfam" id="PF14032">
    <property type="entry name" value="PknH_C"/>
    <property type="match status" value="1"/>
</dbReference>
<dbReference type="AlphaFoldDB" id="A0A4R8S8D9"/>
<proteinExistence type="predicted"/>
<feature type="signal peptide" evidence="1">
    <location>
        <begin position="1"/>
        <end position="23"/>
    </location>
</feature>
<dbReference type="InterPro" id="IPR038232">
    <property type="entry name" value="PknH-like_Extracell_sf"/>
</dbReference>
<evidence type="ECO:0000313" key="4">
    <source>
        <dbReference type="Proteomes" id="UP000295117"/>
    </source>
</evidence>
<dbReference type="Proteomes" id="UP000295117">
    <property type="component" value="Unassembled WGS sequence"/>
</dbReference>
<dbReference type="EMBL" id="PECH01000001">
    <property type="protein sequence ID" value="TDZ87295.1"/>
    <property type="molecule type" value="Genomic_DNA"/>
</dbReference>
<dbReference type="Gene3D" id="3.40.1000.70">
    <property type="entry name" value="PknH-like extracellular domain"/>
    <property type="match status" value="1"/>
</dbReference>
<name>A0A4R8S8D9_9MYCO</name>
<organism evidence="3 4">
    <name type="scientific">Mycobacteroides salmoniphilum</name>
    <dbReference type="NCBI Taxonomy" id="404941"/>
    <lineage>
        <taxon>Bacteria</taxon>
        <taxon>Bacillati</taxon>
        <taxon>Actinomycetota</taxon>
        <taxon>Actinomycetes</taxon>
        <taxon>Mycobacteriales</taxon>
        <taxon>Mycobacteriaceae</taxon>
        <taxon>Mycobacteroides</taxon>
    </lineage>
</organism>
<reference evidence="3 4" key="1">
    <citation type="journal article" date="2019" name="Sci. Rep.">
        <title>Extended insight into the Mycobacterium chelonae-abscessus complex through whole genome sequencing of Mycobacterium salmoniphilum outbreak and Mycobacterium salmoniphilum-like strains.</title>
        <authorList>
            <person name="Behra P.R.K."/>
            <person name="Das S."/>
            <person name="Pettersson B.M.F."/>
            <person name="Shirreff L."/>
            <person name="DuCote T."/>
            <person name="Jacobsson K.G."/>
            <person name="Ennis D.G."/>
            <person name="Kirsebom L.A."/>
        </authorList>
    </citation>
    <scope>NUCLEOTIDE SEQUENCE [LARGE SCALE GENOMIC DNA]</scope>
    <source>
        <strain evidence="3 4">DE 4585</strain>
    </source>
</reference>